<dbReference type="InterPro" id="IPR010982">
    <property type="entry name" value="Lambda_DNA-bd_dom_sf"/>
</dbReference>
<evidence type="ECO:0000256" key="1">
    <source>
        <dbReference type="ARBA" id="ARBA00023125"/>
    </source>
</evidence>
<dbReference type="CDD" id="cd02209">
    <property type="entry name" value="cupin_XRE_C"/>
    <property type="match status" value="1"/>
</dbReference>
<sequence length="205" mass="22453">MCLQIRRSSRSDSLDFDIGKRLKAIRTEKGLSQRELATRAGVTNGLISQLEQNRSSPSVASLKRILDVIPMTLSEFFSGVQAEPPGFVFRADELQEINPAHVFGLTGRKAEALSFRQVGDATRHNLQMLHETYLPGADTGEELYAHEAEEAGIVIDGEIELTVGPETATLGPGDAYIFDSRLPHRFRNTGARPCIIVSACTPPSF</sequence>
<evidence type="ECO:0000313" key="3">
    <source>
        <dbReference type="EMBL" id="QHQ35186.1"/>
    </source>
</evidence>
<reference evidence="3 4" key="1">
    <citation type="submission" date="2019-12" db="EMBL/GenBank/DDBJ databases">
        <title>Complete genome sequence of Algicella marina strain 9Alg 56(T) isolated from the red alga Tichocarpus crinitus.</title>
        <authorList>
            <person name="Kim S.-G."/>
            <person name="Nedashkovskaya O.I."/>
        </authorList>
    </citation>
    <scope>NUCLEOTIDE SEQUENCE [LARGE SCALE GENOMIC DNA]</scope>
    <source>
        <strain evidence="3 4">9Alg 56</strain>
    </source>
</reference>
<dbReference type="GO" id="GO:0005829">
    <property type="term" value="C:cytosol"/>
    <property type="evidence" value="ECO:0007669"/>
    <property type="project" value="TreeGrafter"/>
</dbReference>
<dbReference type="InterPro" id="IPR001387">
    <property type="entry name" value="Cro/C1-type_HTH"/>
</dbReference>
<dbReference type="Pfam" id="PF01381">
    <property type="entry name" value="HTH_3"/>
    <property type="match status" value="1"/>
</dbReference>
<dbReference type="Proteomes" id="UP000464495">
    <property type="component" value="Chromosome"/>
</dbReference>
<dbReference type="PANTHER" id="PTHR46797">
    <property type="entry name" value="HTH-TYPE TRANSCRIPTIONAL REGULATOR"/>
    <property type="match status" value="1"/>
</dbReference>
<dbReference type="InterPro" id="IPR050807">
    <property type="entry name" value="TransReg_Diox_bact_type"/>
</dbReference>
<dbReference type="KEGG" id="amaq:GO499_08225"/>
<dbReference type="SMART" id="SM00530">
    <property type="entry name" value="HTH_XRE"/>
    <property type="match status" value="1"/>
</dbReference>
<gene>
    <name evidence="3" type="ORF">GO499_08225</name>
</gene>
<dbReference type="Gene3D" id="1.10.260.40">
    <property type="entry name" value="lambda repressor-like DNA-binding domains"/>
    <property type="match status" value="1"/>
</dbReference>
<accession>A0A6P1T159</accession>
<dbReference type="PROSITE" id="PS50943">
    <property type="entry name" value="HTH_CROC1"/>
    <property type="match status" value="1"/>
</dbReference>
<protein>
    <submittedName>
        <fullName evidence="3">Cupin domain-containing protein</fullName>
    </submittedName>
</protein>
<dbReference type="Pfam" id="PF07883">
    <property type="entry name" value="Cupin_2"/>
    <property type="match status" value="1"/>
</dbReference>
<name>A0A6P1T159_9RHOB</name>
<dbReference type="InterPro" id="IPR014710">
    <property type="entry name" value="RmlC-like_jellyroll"/>
</dbReference>
<dbReference type="SUPFAM" id="SSF47413">
    <property type="entry name" value="lambda repressor-like DNA-binding domains"/>
    <property type="match status" value="1"/>
</dbReference>
<proteinExistence type="predicted"/>
<dbReference type="EMBL" id="CP046620">
    <property type="protein sequence ID" value="QHQ35186.1"/>
    <property type="molecule type" value="Genomic_DNA"/>
</dbReference>
<dbReference type="InterPro" id="IPR013096">
    <property type="entry name" value="Cupin_2"/>
</dbReference>
<feature type="domain" description="HTH cro/C1-type" evidence="2">
    <location>
        <begin position="22"/>
        <end position="76"/>
    </location>
</feature>
<evidence type="ECO:0000313" key="4">
    <source>
        <dbReference type="Proteomes" id="UP000464495"/>
    </source>
</evidence>
<dbReference type="InterPro" id="IPR011051">
    <property type="entry name" value="RmlC_Cupin_sf"/>
</dbReference>
<dbReference type="CDD" id="cd00093">
    <property type="entry name" value="HTH_XRE"/>
    <property type="match status" value="1"/>
</dbReference>
<dbReference type="GO" id="GO:0003700">
    <property type="term" value="F:DNA-binding transcription factor activity"/>
    <property type="evidence" value="ECO:0007669"/>
    <property type="project" value="TreeGrafter"/>
</dbReference>
<keyword evidence="4" id="KW-1185">Reference proteome</keyword>
<dbReference type="SUPFAM" id="SSF51182">
    <property type="entry name" value="RmlC-like cupins"/>
    <property type="match status" value="1"/>
</dbReference>
<keyword evidence="1" id="KW-0238">DNA-binding</keyword>
<evidence type="ECO:0000259" key="2">
    <source>
        <dbReference type="PROSITE" id="PS50943"/>
    </source>
</evidence>
<dbReference type="Gene3D" id="2.60.120.10">
    <property type="entry name" value="Jelly Rolls"/>
    <property type="match status" value="1"/>
</dbReference>
<dbReference type="GO" id="GO:0003677">
    <property type="term" value="F:DNA binding"/>
    <property type="evidence" value="ECO:0007669"/>
    <property type="project" value="UniProtKB-KW"/>
</dbReference>
<dbReference type="AlphaFoldDB" id="A0A6P1T159"/>
<organism evidence="3 4">
    <name type="scientific">Algicella marina</name>
    <dbReference type="NCBI Taxonomy" id="2683284"/>
    <lineage>
        <taxon>Bacteria</taxon>
        <taxon>Pseudomonadati</taxon>
        <taxon>Pseudomonadota</taxon>
        <taxon>Alphaproteobacteria</taxon>
        <taxon>Rhodobacterales</taxon>
        <taxon>Paracoccaceae</taxon>
        <taxon>Algicella</taxon>
    </lineage>
</organism>
<dbReference type="PANTHER" id="PTHR46797:SF11">
    <property type="entry name" value="HTH-TYPE TRANSCRIPTIONAL REGULATOR PUUR"/>
    <property type="match status" value="1"/>
</dbReference>